<dbReference type="Pfam" id="PF01381">
    <property type="entry name" value="HTH_3"/>
    <property type="match status" value="1"/>
</dbReference>
<evidence type="ECO:0000313" key="3">
    <source>
        <dbReference type="EMBL" id="SHE94860.1"/>
    </source>
</evidence>
<dbReference type="InterPro" id="IPR001387">
    <property type="entry name" value="Cro/C1-type_HTH"/>
</dbReference>
<dbReference type="Proteomes" id="UP000184127">
    <property type="component" value="Unassembled WGS sequence"/>
</dbReference>
<evidence type="ECO:0000313" key="4">
    <source>
        <dbReference type="Proteomes" id="UP000184127"/>
    </source>
</evidence>
<feature type="domain" description="HTH cro/C1-type" evidence="2">
    <location>
        <begin position="4"/>
        <end position="57"/>
    </location>
</feature>
<gene>
    <name evidence="3" type="ORF">SAMN02745195_01525</name>
</gene>
<dbReference type="AlphaFoldDB" id="A0A1M4XN71"/>
<dbReference type="Gene3D" id="1.10.260.40">
    <property type="entry name" value="lambda repressor-like DNA-binding domains"/>
    <property type="match status" value="1"/>
</dbReference>
<dbReference type="PROSITE" id="PS00716">
    <property type="entry name" value="SIGMA70_2"/>
    <property type="match status" value="1"/>
</dbReference>
<keyword evidence="1" id="KW-0238">DNA-binding</keyword>
<organism evidence="3 4">
    <name type="scientific">Thermoanaerobacter uzonensis DSM 18761</name>
    <dbReference type="NCBI Taxonomy" id="1123369"/>
    <lineage>
        <taxon>Bacteria</taxon>
        <taxon>Bacillati</taxon>
        <taxon>Bacillota</taxon>
        <taxon>Clostridia</taxon>
        <taxon>Thermoanaerobacterales</taxon>
        <taxon>Thermoanaerobacteraceae</taxon>
        <taxon>Thermoanaerobacter</taxon>
    </lineage>
</organism>
<dbReference type="SUPFAM" id="SSF47413">
    <property type="entry name" value="lambda repressor-like DNA-binding domains"/>
    <property type="match status" value="1"/>
</dbReference>
<dbReference type="PANTHER" id="PTHR46558">
    <property type="entry name" value="TRACRIPTIONAL REGULATORY PROTEIN-RELATED-RELATED"/>
    <property type="match status" value="1"/>
</dbReference>
<keyword evidence="4" id="KW-1185">Reference proteome</keyword>
<dbReference type="GO" id="GO:0003677">
    <property type="term" value="F:DNA binding"/>
    <property type="evidence" value="ECO:0007669"/>
    <property type="project" value="UniProtKB-KW"/>
</dbReference>
<dbReference type="EMBL" id="FQUR01000011">
    <property type="protein sequence ID" value="SHE94860.1"/>
    <property type="molecule type" value="Genomic_DNA"/>
</dbReference>
<dbReference type="SMART" id="SM00530">
    <property type="entry name" value="HTH_XRE"/>
    <property type="match status" value="1"/>
</dbReference>
<dbReference type="RefSeq" id="WP_072968824.1">
    <property type="nucleotide sequence ID" value="NZ_FQUR01000011.1"/>
</dbReference>
<dbReference type="GO" id="GO:0003700">
    <property type="term" value="F:DNA-binding transcription factor activity"/>
    <property type="evidence" value="ECO:0007669"/>
    <property type="project" value="InterPro"/>
</dbReference>
<evidence type="ECO:0000259" key="2">
    <source>
        <dbReference type="PROSITE" id="PS50943"/>
    </source>
</evidence>
<protein>
    <submittedName>
        <fullName evidence="3">Putative transcriptional regulator</fullName>
    </submittedName>
</protein>
<sequence length="69" mass="7958">MNKLKELRIKYKLTQKELAKKLGVTPDYISQIERGRIPGMETAIKIANFFDTTVDEIFLANNRTKSSQL</sequence>
<reference evidence="4" key="1">
    <citation type="submission" date="2016-11" db="EMBL/GenBank/DDBJ databases">
        <authorList>
            <person name="Varghese N."/>
            <person name="Submissions S."/>
        </authorList>
    </citation>
    <scope>NUCLEOTIDE SEQUENCE [LARGE SCALE GENOMIC DNA]</scope>
    <source>
        <strain evidence="4">DSM 18761</strain>
    </source>
</reference>
<accession>A0A1M4XN71</accession>
<dbReference type="PROSITE" id="PS50943">
    <property type="entry name" value="HTH_CROC1"/>
    <property type="match status" value="1"/>
</dbReference>
<evidence type="ECO:0000256" key="1">
    <source>
        <dbReference type="ARBA" id="ARBA00023125"/>
    </source>
</evidence>
<dbReference type="GO" id="GO:0006352">
    <property type="term" value="P:DNA-templated transcription initiation"/>
    <property type="evidence" value="ECO:0007669"/>
    <property type="project" value="InterPro"/>
</dbReference>
<proteinExistence type="predicted"/>
<dbReference type="InterPro" id="IPR010982">
    <property type="entry name" value="Lambda_DNA-bd_dom_sf"/>
</dbReference>
<dbReference type="CDD" id="cd00093">
    <property type="entry name" value="HTH_XRE"/>
    <property type="match status" value="1"/>
</dbReference>
<dbReference type="InterPro" id="IPR000943">
    <property type="entry name" value="RNA_pol_sigma70"/>
</dbReference>
<name>A0A1M4XN71_9THEO</name>
<dbReference type="PANTHER" id="PTHR46558:SF4">
    <property type="entry name" value="DNA-BIDING PHAGE PROTEIN"/>
    <property type="match status" value="1"/>
</dbReference>